<organism evidence="2 3">
    <name type="scientific">Candidatus Coatesbacteria bacterium RBG_13_66_14</name>
    <dbReference type="NCBI Taxonomy" id="1817816"/>
    <lineage>
        <taxon>Bacteria</taxon>
        <taxon>Candidatus Coatesiibacteriota</taxon>
    </lineage>
</organism>
<dbReference type="Proteomes" id="UP000177187">
    <property type="component" value="Unassembled WGS sequence"/>
</dbReference>
<sequence>MASSGLQRFLTLDRRWIFLLEAVVVVLALVGPFVVGVKITKPVSDFHRVIHQSDPAKPLLVAVDTPPAGLPELEPMVVAILRHAFSRSQPVILVSLQMEGVAISERILNRVTGEINDQVSRTGRGEPLVSGVDYALLGFRAGFSSVIISLGEEIRNVFPTDFYGTPLDTMPLFRNTHNYDDMAAAVDISWSSTPEAWVEYAGVTYGVPILVGCTAVSAPQYYAYLQTGQMAGLLGGLKGAAEYERITNNPGAAGRGMVAQFGVHALLVLAIVLGNVAFFLDRFMSSRRPSPSTGPTGTDNRGA</sequence>
<evidence type="ECO:0000313" key="3">
    <source>
        <dbReference type="Proteomes" id="UP000177187"/>
    </source>
</evidence>
<gene>
    <name evidence="2" type="ORF">A2Y64_00620</name>
</gene>
<accession>A0A1F5EYX7</accession>
<name>A0A1F5EYX7_9BACT</name>
<keyword evidence="1" id="KW-0472">Membrane</keyword>
<evidence type="ECO:0000313" key="2">
    <source>
        <dbReference type="EMBL" id="OGD72354.1"/>
    </source>
</evidence>
<keyword evidence="1" id="KW-1133">Transmembrane helix</keyword>
<comment type="caution">
    <text evidence="2">The sequence shown here is derived from an EMBL/GenBank/DDBJ whole genome shotgun (WGS) entry which is preliminary data.</text>
</comment>
<feature type="transmembrane region" description="Helical" evidence="1">
    <location>
        <begin position="16"/>
        <end position="35"/>
    </location>
</feature>
<reference evidence="2 3" key="1">
    <citation type="journal article" date="2016" name="Nat. Commun.">
        <title>Thousands of microbial genomes shed light on interconnected biogeochemical processes in an aquifer system.</title>
        <authorList>
            <person name="Anantharaman K."/>
            <person name="Brown C.T."/>
            <person name="Hug L.A."/>
            <person name="Sharon I."/>
            <person name="Castelle C.J."/>
            <person name="Probst A.J."/>
            <person name="Thomas B.C."/>
            <person name="Singh A."/>
            <person name="Wilkins M.J."/>
            <person name="Karaoz U."/>
            <person name="Brodie E.L."/>
            <person name="Williams K.H."/>
            <person name="Hubbard S.S."/>
            <person name="Banfield J.F."/>
        </authorList>
    </citation>
    <scope>NUCLEOTIDE SEQUENCE [LARGE SCALE GENOMIC DNA]</scope>
</reference>
<keyword evidence="1" id="KW-0812">Transmembrane</keyword>
<dbReference type="STRING" id="1817816.A2Y64_00620"/>
<feature type="transmembrane region" description="Helical" evidence="1">
    <location>
        <begin position="261"/>
        <end position="280"/>
    </location>
</feature>
<proteinExistence type="predicted"/>
<dbReference type="EMBL" id="MFAF01000125">
    <property type="protein sequence ID" value="OGD72354.1"/>
    <property type="molecule type" value="Genomic_DNA"/>
</dbReference>
<evidence type="ECO:0000256" key="1">
    <source>
        <dbReference type="SAM" id="Phobius"/>
    </source>
</evidence>
<dbReference type="AlphaFoldDB" id="A0A1F5EYX7"/>
<protein>
    <submittedName>
        <fullName evidence="2">Uncharacterized protein</fullName>
    </submittedName>
</protein>